<evidence type="ECO:0000313" key="1">
    <source>
        <dbReference type="EMBL" id="AEH35815.1"/>
    </source>
</evidence>
<dbReference type="EMBL" id="CP002839">
    <property type="protein sequence ID" value="AEH35815.1"/>
    <property type="molecule type" value="Genomic_DNA"/>
</dbReference>
<accession>F8DAL0</accession>
<dbReference type="AlphaFoldDB" id="F8DAL0"/>
<dbReference type="RefSeq" id="WP_013878714.1">
    <property type="nucleotide sequence ID" value="NC_015666.1"/>
</dbReference>
<evidence type="ECO:0000313" key="2">
    <source>
        <dbReference type="Proteomes" id="UP000006794"/>
    </source>
</evidence>
<proteinExistence type="predicted"/>
<dbReference type="eggNOG" id="arCOG02990">
    <property type="taxonomic scope" value="Archaea"/>
</dbReference>
<name>F8DAL0_HALXS</name>
<reference evidence="1 2" key="1">
    <citation type="journal article" date="2012" name="Stand. Genomic Sci.">
        <title>Complete genome sequence of Halopiger xanaduensis type strain (SH-6(T)).</title>
        <authorList>
            <person name="Anderson I."/>
            <person name="Tindall B.J."/>
            <person name="Rohde M."/>
            <person name="Lucas S."/>
            <person name="Han J."/>
            <person name="Lapidus A."/>
            <person name="Cheng J.F."/>
            <person name="Goodwin L."/>
            <person name="Pitluck S."/>
            <person name="Peters L."/>
            <person name="Pati A."/>
            <person name="Mikhailova N."/>
            <person name="Pagani I."/>
            <person name="Teshima H."/>
            <person name="Han C."/>
            <person name="Tapia R."/>
            <person name="Land M."/>
            <person name="Woyke T."/>
            <person name="Klenk H.P."/>
            <person name="Kyrpides N."/>
            <person name="Ivanova N."/>
        </authorList>
    </citation>
    <scope>NUCLEOTIDE SEQUENCE [LARGE SCALE GENOMIC DNA]</scope>
    <source>
        <strain evidence="2">DSM 18323 / JCM 14033 / SH-6</strain>
    </source>
</reference>
<dbReference type="GeneID" id="10796152"/>
<protein>
    <recommendedName>
        <fullName evidence="3">DUF1850 domain-containing protein</fullName>
    </recommendedName>
</protein>
<dbReference type="HOGENOM" id="CLU_110564_0_0_2"/>
<dbReference type="InterPro" id="IPR015001">
    <property type="entry name" value="DUF1850"/>
</dbReference>
<dbReference type="Pfam" id="PF08905">
    <property type="entry name" value="DUF1850"/>
    <property type="match status" value="1"/>
</dbReference>
<sequence length="183" mass="19755">MNVTRRHVVVVLLVLAVLGASAIAVATATDEKTLVVADADTGERLLEAPVDDGTEVTLAYTHSVEKTPVEDIYVVDGTELRMDRMVFYSHGAGLPTNEPIEETEDGFVVYPNASYAELNVVPGSVAGHELVVGDERYDLVARSDGPVVLSVDERDLSDRLSDPLAAVDRLEPDRALDSITTHR</sequence>
<keyword evidence="2" id="KW-1185">Reference proteome</keyword>
<dbReference type="STRING" id="797210.Halxa_1182"/>
<dbReference type="Proteomes" id="UP000006794">
    <property type="component" value="Chromosome"/>
</dbReference>
<gene>
    <name evidence="1" type="ordered locus">Halxa_1182</name>
</gene>
<dbReference type="KEGG" id="hxa:Halxa_1182"/>
<evidence type="ECO:0008006" key="3">
    <source>
        <dbReference type="Google" id="ProtNLM"/>
    </source>
</evidence>
<organism evidence="1 2">
    <name type="scientific">Halopiger xanaduensis (strain DSM 18323 / JCM 14033 / SH-6)</name>
    <dbReference type="NCBI Taxonomy" id="797210"/>
    <lineage>
        <taxon>Archaea</taxon>
        <taxon>Methanobacteriati</taxon>
        <taxon>Methanobacteriota</taxon>
        <taxon>Stenosarchaea group</taxon>
        <taxon>Halobacteria</taxon>
        <taxon>Halobacteriales</taxon>
        <taxon>Natrialbaceae</taxon>
        <taxon>Halopiger</taxon>
    </lineage>
</organism>